<comment type="caution">
    <text evidence="3">The sequence shown here is derived from an EMBL/GenBank/DDBJ whole genome shotgun (WGS) entry which is preliminary data.</text>
</comment>
<name>A0AAD9D5Y0_9STRA</name>
<keyword evidence="2" id="KW-0472">Membrane</keyword>
<dbReference type="AlphaFoldDB" id="A0AAD9D5Y0"/>
<feature type="region of interest" description="Disordered" evidence="1">
    <location>
        <begin position="106"/>
        <end position="130"/>
    </location>
</feature>
<evidence type="ECO:0000256" key="1">
    <source>
        <dbReference type="SAM" id="MobiDB-lite"/>
    </source>
</evidence>
<feature type="compositionally biased region" description="Polar residues" evidence="1">
    <location>
        <begin position="108"/>
        <end position="119"/>
    </location>
</feature>
<evidence type="ECO:0000256" key="2">
    <source>
        <dbReference type="SAM" id="Phobius"/>
    </source>
</evidence>
<proteinExistence type="predicted"/>
<accession>A0AAD9D5Y0</accession>
<gene>
    <name evidence="3" type="ORF">QTG54_015118</name>
</gene>
<keyword evidence="2" id="KW-1133">Transmembrane helix</keyword>
<reference evidence="3" key="1">
    <citation type="submission" date="2023-06" db="EMBL/GenBank/DDBJ databases">
        <title>Survivors Of The Sea: Transcriptome response of Skeletonema marinoi to long-term dormancy.</title>
        <authorList>
            <person name="Pinder M.I.M."/>
            <person name="Kourtchenko O."/>
            <person name="Robertson E.K."/>
            <person name="Larsson T."/>
            <person name="Maumus F."/>
            <person name="Osuna-Cruz C.M."/>
            <person name="Vancaester E."/>
            <person name="Stenow R."/>
            <person name="Vandepoele K."/>
            <person name="Ploug H."/>
            <person name="Bruchert V."/>
            <person name="Godhe A."/>
            <person name="Topel M."/>
        </authorList>
    </citation>
    <scope>NUCLEOTIDE SEQUENCE</scope>
    <source>
        <strain evidence="3">R05AC</strain>
    </source>
</reference>
<dbReference type="EMBL" id="JATAAI010000041">
    <property type="protein sequence ID" value="KAK1734115.1"/>
    <property type="molecule type" value="Genomic_DNA"/>
</dbReference>
<evidence type="ECO:0000313" key="4">
    <source>
        <dbReference type="Proteomes" id="UP001224775"/>
    </source>
</evidence>
<protein>
    <submittedName>
        <fullName evidence="3">Uncharacterized protein</fullName>
    </submittedName>
</protein>
<keyword evidence="2" id="KW-0812">Transmembrane</keyword>
<sequence>MSNTHEVHLDDNDDAEDIELVGGSLRRQRASPPSLPSCPVLFGRILLLFLIALIVGYKLGMEEGKAEVQEWMNGAMIESNSKEFQEIHEALNSLALEFQQVIDHEDSTSQIQNETEALETTTTTTTSPSP</sequence>
<evidence type="ECO:0000313" key="3">
    <source>
        <dbReference type="EMBL" id="KAK1734115.1"/>
    </source>
</evidence>
<dbReference type="Proteomes" id="UP001224775">
    <property type="component" value="Unassembled WGS sequence"/>
</dbReference>
<organism evidence="3 4">
    <name type="scientific">Skeletonema marinoi</name>
    <dbReference type="NCBI Taxonomy" id="267567"/>
    <lineage>
        <taxon>Eukaryota</taxon>
        <taxon>Sar</taxon>
        <taxon>Stramenopiles</taxon>
        <taxon>Ochrophyta</taxon>
        <taxon>Bacillariophyta</taxon>
        <taxon>Coscinodiscophyceae</taxon>
        <taxon>Thalassiosirophycidae</taxon>
        <taxon>Thalassiosirales</taxon>
        <taxon>Skeletonemataceae</taxon>
        <taxon>Skeletonema</taxon>
        <taxon>Skeletonema marinoi-dohrnii complex</taxon>
    </lineage>
</organism>
<feature type="transmembrane region" description="Helical" evidence="2">
    <location>
        <begin position="41"/>
        <end position="60"/>
    </location>
</feature>
<feature type="compositionally biased region" description="Low complexity" evidence="1">
    <location>
        <begin position="120"/>
        <end position="130"/>
    </location>
</feature>
<keyword evidence="4" id="KW-1185">Reference proteome</keyword>